<evidence type="ECO:0000313" key="3">
    <source>
        <dbReference type="Proteomes" id="UP000217211"/>
    </source>
</evidence>
<keyword evidence="3" id="KW-1185">Reference proteome</keyword>
<reference evidence="2 3" key="1">
    <citation type="submission" date="2017-08" db="EMBL/GenBank/DDBJ databases">
        <title>Multipartite genome sequences of Sinorhizobium species nodulating soybeans.</title>
        <authorList>
            <person name="Tian C.F."/>
        </authorList>
    </citation>
    <scope>NUCLEOTIDE SEQUENCE [LARGE SCALE GENOMIC DNA]</scope>
    <source>
        <strain evidence="2 3">CCBAU 05684</strain>
    </source>
</reference>
<organism evidence="2 3">
    <name type="scientific">Sinorhizobium sojae CCBAU 05684</name>
    <dbReference type="NCBI Taxonomy" id="716928"/>
    <lineage>
        <taxon>Bacteria</taxon>
        <taxon>Pseudomonadati</taxon>
        <taxon>Pseudomonadota</taxon>
        <taxon>Alphaproteobacteria</taxon>
        <taxon>Hyphomicrobiales</taxon>
        <taxon>Rhizobiaceae</taxon>
        <taxon>Sinorhizobium/Ensifer group</taxon>
        <taxon>Sinorhizobium</taxon>
    </lineage>
</organism>
<gene>
    <name evidence="2" type="ORF">SJ05684_c30470</name>
</gene>
<name>A0A249PEW5_9HYPH</name>
<sequence>MTDRDVRLMVGDDVNAGPVKVEVVEDPRIRARNDPEHGNMFEPAAREPADPPFRRILMENEEPILRLALGKPQSAKCPLRTHRAASISS</sequence>
<dbReference type="AlphaFoldDB" id="A0A249PEW5"/>
<protein>
    <submittedName>
        <fullName evidence="2">Uncharacterized protein</fullName>
    </submittedName>
</protein>
<dbReference type="Proteomes" id="UP000217211">
    <property type="component" value="Chromosome"/>
</dbReference>
<feature type="region of interest" description="Disordered" evidence="1">
    <location>
        <begin position="29"/>
        <end position="51"/>
    </location>
</feature>
<accession>A0A249PEW5</accession>
<proteinExistence type="predicted"/>
<dbReference type="EMBL" id="CP023067">
    <property type="protein sequence ID" value="ASY64471.1"/>
    <property type="molecule type" value="Genomic_DNA"/>
</dbReference>
<dbReference type="KEGG" id="esj:SJ05684_c30470"/>
<evidence type="ECO:0000313" key="2">
    <source>
        <dbReference type="EMBL" id="ASY64471.1"/>
    </source>
</evidence>
<evidence type="ECO:0000256" key="1">
    <source>
        <dbReference type="SAM" id="MobiDB-lite"/>
    </source>
</evidence>